<dbReference type="EMBL" id="JX975216">
    <property type="protein sequence ID" value="AFX92361.1"/>
    <property type="molecule type" value="Genomic_DNA"/>
</dbReference>
<name>K7Z7P7_9VIRU</name>
<dbReference type="Pfam" id="PF19062">
    <property type="entry name" value="DUF5758"/>
    <property type="match status" value="1"/>
</dbReference>
<proteinExistence type="predicted"/>
<organism evidence="1 2">
    <name type="scientific">Megavirus courdo11</name>
    <dbReference type="NCBI Taxonomy" id="1128140"/>
    <lineage>
        <taxon>Viruses</taxon>
        <taxon>Varidnaviria</taxon>
        <taxon>Bamfordvirae</taxon>
        <taxon>Nucleocytoviricota</taxon>
        <taxon>Megaviricetes</taxon>
        <taxon>Imitervirales</taxon>
        <taxon>Mimiviridae</taxon>
        <taxon>Megamimivirinae</taxon>
        <taxon>Megavirus</taxon>
        <taxon>Megavirus chilense</taxon>
    </lineage>
</organism>
<evidence type="ECO:0000313" key="2">
    <source>
        <dbReference type="Proteomes" id="UP000241137"/>
    </source>
</evidence>
<sequence length="132" mass="15000">MDDFLFIMGVSGVYQNTRPRTGYKKIYCYKPKDGEFPAVAELEIPTDSIIVKTQTSKLRTNRAIVKSIKSISDDSVIDESFICYSAWDKRFEYKTGKTVVPRGELNMDPDKACGSGINFFNSEKKAKDYNLN</sequence>
<dbReference type="Proteomes" id="UP000241137">
    <property type="component" value="Segment"/>
</dbReference>
<evidence type="ECO:0000313" key="1">
    <source>
        <dbReference type="EMBL" id="AFX92361.1"/>
    </source>
</evidence>
<accession>K7Z7P7</accession>
<protein>
    <submittedName>
        <fullName evidence="1">Uncharacterized protein</fullName>
    </submittedName>
</protein>
<gene>
    <name evidence="1" type="ORF">CE11_00331</name>
</gene>
<reference evidence="1 2" key="1">
    <citation type="journal article" date="2014" name="Virus Genes">
        <title>Complete genome sequence of Courdo11 virus, a member of the family Mimiviridae.</title>
        <authorList>
            <person name="Yoosuf N."/>
            <person name="Pagnier I."/>
            <person name="Fournous G."/>
            <person name="Robert C."/>
            <person name="La Scola B."/>
            <person name="Raoult D."/>
            <person name="Colson P."/>
        </authorList>
    </citation>
    <scope>NUCLEOTIDE SEQUENCE [LARGE SCALE GENOMIC DNA]</scope>
</reference>
<dbReference type="InterPro" id="IPR043919">
    <property type="entry name" value="DUF5758"/>
</dbReference>